<accession>A0A232EL06</accession>
<evidence type="ECO:0000313" key="1">
    <source>
        <dbReference type="EMBL" id="OXU19040.1"/>
    </source>
</evidence>
<proteinExistence type="predicted"/>
<keyword evidence="2" id="KW-1185">Reference proteome</keyword>
<dbReference type="AlphaFoldDB" id="A0A232EL06"/>
<dbReference type="EMBL" id="NNAY01003664">
    <property type="protein sequence ID" value="OXU19040.1"/>
    <property type="molecule type" value="Genomic_DNA"/>
</dbReference>
<evidence type="ECO:0000313" key="2">
    <source>
        <dbReference type="Proteomes" id="UP000215335"/>
    </source>
</evidence>
<dbReference type="Proteomes" id="UP000215335">
    <property type="component" value="Unassembled WGS sequence"/>
</dbReference>
<sequence length="26" mass="3044">MHIPLEAPERECGTFGHHCRNQVHML</sequence>
<protein>
    <submittedName>
        <fullName evidence="1">Uncharacterized protein</fullName>
    </submittedName>
</protein>
<organism evidence="1 2">
    <name type="scientific">Trichomalopsis sarcophagae</name>
    <dbReference type="NCBI Taxonomy" id="543379"/>
    <lineage>
        <taxon>Eukaryota</taxon>
        <taxon>Metazoa</taxon>
        <taxon>Ecdysozoa</taxon>
        <taxon>Arthropoda</taxon>
        <taxon>Hexapoda</taxon>
        <taxon>Insecta</taxon>
        <taxon>Pterygota</taxon>
        <taxon>Neoptera</taxon>
        <taxon>Endopterygota</taxon>
        <taxon>Hymenoptera</taxon>
        <taxon>Apocrita</taxon>
        <taxon>Proctotrupomorpha</taxon>
        <taxon>Chalcidoidea</taxon>
        <taxon>Pteromalidae</taxon>
        <taxon>Pteromalinae</taxon>
        <taxon>Trichomalopsis</taxon>
    </lineage>
</organism>
<comment type="caution">
    <text evidence="1">The sequence shown here is derived from an EMBL/GenBank/DDBJ whole genome shotgun (WGS) entry which is preliminary data.</text>
</comment>
<reference evidence="1 2" key="1">
    <citation type="journal article" date="2017" name="Curr. Biol.">
        <title>The Evolution of Venom by Co-option of Single-Copy Genes.</title>
        <authorList>
            <person name="Martinson E.O."/>
            <person name="Mrinalini"/>
            <person name="Kelkar Y.D."/>
            <person name="Chang C.H."/>
            <person name="Werren J.H."/>
        </authorList>
    </citation>
    <scope>NUCLEOTIDE SEQUENCE [LARGE SCALE GENOMIC DNA]</scope>
    <source>
        <strain evidence="1 2">Alberta</strain>
        <tissue evidence="1">Whole body</tissue>
    </source>
</reference>
<gene>
    <name evidence="1" type="ORF">TSAR_000149</name>
</gene>
<name>A0A232EL06_9HYME</name>